<dbReference type="PROSITE" id="PS50011">
    <property type="entry name" value="PROTEIN_KINASE_DOM"/>
    <property type="match status" value="1"/>
</dbReference>
<keyword evidence="2" id="KW-0808">Transferase</keyword>
<proteinExistence type="predicted"/>
<dbReference type="PANTHER" id="PTHR24056">
    <property type="entry name" value="CELL DIVISION PROTEIN KINASE"/>
    <property type="match status" value="1"/>
</dbReference>
<feature type="compositionally biased region" description="Low complexity" evidence="7">
    <location>
        <begin position="243"/>
        <end position="259"/>
    </location>
</feature>
<reference evidence="10" key="1">
    <citation type="submission" date="2016-11" db="UniProtKB">
        <authorList>
            <consortium name="WormBaseParasite"/>
        </authorList>
    </citation>
    <scope>IDENTIFICATION</scope>
</reference>
<feature type="region of interest" description="Disordered" evidence="7">
    <location>
        <begin position="118"/>
        <end position="144"/>
    </location>
</feature>
<keyword evidence="9" id="KW-1185">Reference proteome</keyword>
<name>A0A1I8FDS4_9PLAT</name>
<keyword evidence="4" id="KW-0418">Kinase</keyword>
<keyword evidence="5 6" id="KW-0067">ATP-binding</keyword>
<feature type="compositionally biased region" description="Polar residues" evidence="7">
    <location>
        <begin position="365"/>
        <end position="382"/>
    </location>
</feature>
<feature type="region of interest" description="Disordered" evidence="7">
    <location>
        <begin position="343"/>
        <end position="407"/>
    </location>
</feature>
<organism evidence="9 10">
    <name type="scientific">Macrostomum lignano</name>
    <dbReference type="NCBI Taxonomy" id="282301"/>
    <lineage>
        <taxon>Eukaryota</taxon>
        <taxon>Metazoa</taxon>
        <taxon>Spiralia</taxon>
        <taxon>Lophotrochozoa</taxon>
        <taxon>Platyhelminthes</taxon>
        <taxon>Rhabditophora</taxon>
        <taxon>Macrostomorpha</taxon>
        <taxon>Macrostomida</taxon>
        <taxon>Macrostomidae</taxon>
        <taxon>Macrostomum</taxon>
    </lineage>
</organism>
<evidence type="ECO:0000259" key="8">
    <source>
        <dbReference type="PROSITE" id="PS50011"/>
    </source>
</evidence>
<protein>
    <submittedName>
        <fullName evidence="10">Protein kinase domain-containing protein</fullName>
    </submittedName>
</protein>
<dbReference type="InterPro" id="IPR050108">
    <property type="entry name" value="CDK"/>
</dbReference>
<feature type="compositionally biased region" description="Low complexity" evidence="7">
    <location>
        <begin position="120"/>
        <end position="133"/>
    </location>
</feature>
<evidence type="ECO:0000256" key="4">
    <source>
        <dbReference type="ARBA" id="ARBA00022777"/>
    </source>
</evidence>
<feature type="region of interest" description="Disordered" evidence="7">
    <location>
        <begin position="243"/>
        <end position="329"/>
    </location>
</feature>
<evidence type="ECO:0000256" key="5">
    <source>
        <dbReference type="ARBA" id="ARBA00022840"/>
    </source>
</evidence>
<accession>A0A1I8FDS4</accession>
<evidence type="ECO:0000313" key="9">
    <source>
        <dbReference type="Proteomes" id="UP000095280"/>
    </source>
</evidence>
<dbReference type="GO" id="GO:0004674">
    <property type="term" value="F:protein serine/threonine kinase activity"/>
    <property type="evidence" value="ECO:0007669"/>
    <property type="project" value="UniProtKB-KW"/>
</dbReference>
<feature type="binding site" evidence="6">
    <location>
        <position position="670"/>
    </location>
    <ligand>
        <name>ATP</name>
        <dbReference type="ChEBI" id="CHEBI:30616"/>
    </ligand>
</feature>
<feature type="compositionally biased region" description="Low complexity" evidence="7">
    <location>
        <begin position="582"/>
        <end position="612"/>
    </location>
</feature>
<feature type="compositionally biased region" description="Low complexity" evidence="7">
    <location>
        <begin position="320"/>
        <end position="329"/>
    </location>
</feature>
<dbReference type="Gene3D" id="3.30.200.20">
    <property type="entry name" value="Phosphorylase Kinase, domain 1"/>
    <property type="match status" value="1"/>
</dbReference>
<evidence type="ECO:0000256" key="2">
    <source>
        <dbReference type="ARBA" id="ARBA00022679"/>
    </source>
</evidence>
<evidence type="ECO:0000256" key="7">
    <source>
        <dbReference type="SAM" id="MobiDB-lite"/>
    </source>
</evidence>
<feature type="compositionally biased region" description="Basic residues" evidence="7">
    <location>
        <begin position="134"/>
        <end position="144"/>
    </location>
</feature>
<feature type="region of interest" description="Disordered" evidence="7">
    <location>
        <begin position="582"/>
        <end position="615"/>
    </location>
</feature>
<dbReference type="InterPro" id="IPR011009">
    <property type="entry name" value="Kinase-like_dom_sf"/>
</dbReference>
<feature type="compositionally biased region" description="Polar residues" evidence="7">
    <location>
        <begin position="170"/>
        <end position="186"/>
    </location>
</feature>
<dbReference type="AlphaFoldDB" id="A0A1I8FDS4"/>
<feature type="region of interest" description="Disordered" evidence="7">
    <location>
        <begin position="170"/>
        <end position="204"/>
    </location>
</feature>
<evidence type="ECO:0000256" key="3">
    <source>
        <dbReference type="ARBA" id="ARBA00022741"/>
    </source>
</evidence>
<evidence type="ECO:0000256" key="6">
    <source>
        <dbReference type="PROSITE-ProRule" id="PRU10141"/>
    </source>
</evidence>
<dbReference type="Gene3D" id="1.10.510.10">
    <property type="entry name" value="Transferase(Phosphotransferase) domain 1"/>
    <property type="match status" value="1"/>
</dbReference>
<keyword evidence="3 6" id="KW-0547">Nucleotide-binding</keyword>
<feature type="region of interest" description="Disordered" evidence="7">
    <location>
        <begin position="453"/>
        <end position="479"/>
    </location>
</feature>
<feature type="compositionally biased region" description="Acidic residues" evidence="7">
    <location>
        <begin position="270"/>
        <end position="280"/>
    </location>
</feature>
<dbReference type="WBParaSite" id="maker-unitig_30810-snap-gene-0.2-mRNA-1">
    <property type="protein sequence ID" value="maker-unitig_30810-snap-gene-0.2-mRNA-1"/>
    <property type="gene ID" value="maker-unitig_30810-snap-gene-0.2"/>
</dbReference>
<feature type="domain" description="Protein kinase" evidence="8">
    <location>
        <begin position="637"/>
        <end position="925"/>
    </location>
</feature>
<sequence length="1015" mass="111650">EGVEQKLEELVTHEYQLVAGNKKRWRWLPRTTVKSASHFLPGKWSRLKVSKRIMTAYLGGNGRHFCDELLAFAPSRHETIAQYDQAVVYASVGPAPAADDEADDYLLSGIIRHLRPQSPGLLRSRAGGRTGSRSTRRRLSAHRRPTCWTIRAPLPGPTARCTFFDANSWTYGNPQPDQRLPESTNDGEGVQNDAASADSGRPAADAPQVIVEMISDDENVPTSVANATGELTISDSVRAASLSTSAAVSDSDSSETGSSDGEERDRDGGEDAAADADGSDSDSCVIVGYERPWEERTPISLSSESRPPPMRKTPLTRQTPASGSSPSVGASWLRRALLSEMLSIEGDGQTAGPSSSGFGDFVEDNQPTDGNASTRPKPSTSGFVRRRRRRQWEPPSPPREDSDNSADSDVVVVSVGWATPPPVGLSGGLSPAATAAATAADFRRRARQFENRCRQLRRRDHRRALRRRRQAEMLSSASSSAATSSASDIVSNAATAGDSSVAAEPAESALVLDDGSLLLSDILETAAMAAAQEYRERNLVKAVYCLKRKFKFSFQSVRFPGFLCKYFSDKIFKAVRMNSQRQQQAKPAVPASSSSSCSSSQQPQQQQAGKQPRGPGWTRIFVASCPPNASESKTPFEFEGRKVGRGSYGQVFKTKPRGCADASAGDYALKQIEGSGLSMSACREIALLRELKHPNVISLKQVYLAHETRQIWLLAKKCNSQVSLPPNFTKSIMHQILCGIHYLHSNWAGQHPGNGCHLAGARRVKIADLGLARLFHQPLTPLTEIDPVVVTFWYRAPELLLGARHYTKAIDLWAIGCIMAELITDKPLFYCKQEEDIKTSSPYNRDQLERIFSDWRDLPHLPKYGDLVRNFGTGQQYARFSLGRHMSRSFGMSETSSEFRLLSRLLAMDPLRRPSAREALEDRWEPRCRPLTSFNDFDIPVRQADFISDSSDNKDDPARLHFASRGRHLAVASAQQTAETHLLAAAAASLRLWGELRQFWQISLQQQFGNSGSKL</sequence>
<evidence type="ECO:0000256" key="1">
    <source>
        <dbReference type="ARBA" id="ARBA00022527"/>
    </source>
</evidence>
<dbReference type="Pfam" id="PF00069">
    <property type="entry name" value="Pkinase"/>
    <property type="match status" value="1"/>
</dbReference>
<dbReference type="GO" id="GO:0005634">
    <property type="term" value="C:nucleus"/>
    <property type="evidence" value="ECO:0007669"/>
    <property type="project" value="TreeGrafter"/>
</dbReference>
<dbReference type="SUPFAM" id="SSF56112">
    <property type="entry name" value="Protein kinase-like (PK-like)"/>
    <property type="match status" value="1"/>
</dbReference>
<dbReference type="Proteomes" id="UP000095280">
    <property type="component" value="Unplaced"/>
</dbReference>
<dbReference type="PANTHER" id="PTHR24056:SF495">
    <property type="entry name" value="CYCLIN-DEPENDENT KINASE 8-RELATED"/>
    <property type="match status" value="1"/>
</dbReference>
<dbReference type="InterPro" id="IPR000719">
    <property type="entry name" value="Prot_kinase_dom"/>
</dbReference>
<dbReference type="GO" id="GO:0005524">
    <property type="term" value="F:ATP binding"/>
    <property type="evidence" value="ECO:0007669"/>
    <property type="project" value="UniProtKB-UniRule"/>
</dbReference>
<dbReference type="InterPro" id="IPR017441">
    <property type="entry name" value="Protein_kinase_ATP_BS"/>
</dbReference>
<evidence type="ECO:0000313" key="10">
    <source>
        <dbReference type="WBParaSite" id="maker-unitig_30810-snap-gene-0.2-mRNA-1"/>
    </source>
</evidence>
<dbReference type="PROSITE" id="PS00107">
    <property type="entry name" value="PROTEIN_KINASE_ATP"/>
    <property type="match status" value="1"/>
</dbReference>
<keyword evidence="1" id="KW-0723">Serine/threonine-protein kinase</keyword>
<feature type="compositionally biased region" description="Basic residues" evidence="7">
    <location>
        <begin position="454"/>
        <end position="469"/>
    </location>
</feature>